<evidence type="ECO:0000313" key="8">
    <source>
        <dbReference type="Proteomes" id="UP000067434"/>
    </source>
</evidence>
<keyword evidence="4 6" id="KW-1133">Transmembrane helix</keyword>
<feature type="transmembrane region" description="Helical" evidence="6">
    <location>
        <begin position="65"/>
        <end position="82"/>
    </location>
</feature>
<protein>
    <recommendedName>
        <fullName evidence="9">Metal ABC transporter permease</fullName>
    </recommendedName>
</protein>
<keyword evidence="8" id="KW-1185">Reference proteome</keyword>
<feature type="transmembrane region" description="Helical" evidence="6">
    <location>
        <begin position="250"/>
        <end position="266"/>
    </location>
</feature>
<evidence type="ECO:0000256" key="3">
    <source>
        <dbReference type="ARBA" id="ARBA00022692"/>
    </source>
</evidence>
<dbReference type="PANTHER" id="PTHR30477:SF21">
    <property type="entry name" value="ABC-3 PROTEIN"/>
    <property type="match status" value="1"/>
</dbReference>
<proteinExistence type="inferred from homology"/>
<dbReference type="GO" id="GO:0055085">
    <property type="term" value="P:transmembrane transport"/>
    <property type="evidence" value="ECO:0007669"/>
    <property type="project" value="InterPro"/>
</dbReference>
<feature type="transmembrane region" description="Helical" evidence="6">
    <location>
        <begin position="41"/>
        <end position="59"/>
    </location>
</feature>
<dbReference type="PATRIC" id="fig|1550241.5.peg.173"/>
<comment type="similarity">
    <text evidence="2">Belongs to the ABC-3 integral membrane protein family.</text>
</comment>
<keyword evidence="3 6" id="KW-0812">Transmembrane</keyword>
<accession>A0A0F7FG75</accession>
<dbReference type="PANTHER" id="PTHR30477">
    <property type="entry name" value="ABC-TRANSPORTER METAL-BINDING PROTEIN"/>
    <property type="match status" value="1"/>
</dbReference>
<dbReference type="AlphaFoldDB" id="A0A0F7FG75"/>
<sequence length="270" mass="29390">MEAQMYLDLNWVIVIMSTSLAFSALSPIISARRLNFFASSLPHAALLSIALGYMMSIFLAGDPTLWAVIVSIPLSYLQMYLVHRGVNENTATSVFVAFTTSASVAALYYILTMFPAKVSLWSYILGDPLLASWEDTVNAAVTSIALILLTLAFYEKEVLIGVDRDYAILNGINAKLHDYFVITLLTVASVGLLRVVGFVIEHVVMLLPAAIAATSARNSREVLLISMLSSAFSGFMGLLLAIYLNIAPSAAFGLILFTLYLIFLVIKGEK</sequence>
<evidence type="ECO:0000256" key="2">
    <source>
        <dbReference type="ARBA" id="ARBA00008034"/>
    </source>
</evidence>
<evidence type="ECO:0000256" key="5">
    <source>
        <dbReference type="ARBA" id="ARBA00023136"/>
    </source>
</evidence>
<feature type="transmembrane region" description="Helical" evidence="6">
    <location>
        <begin position="223"/>
        <end position="244"/>
    </location>
</feature>
<name>A0A0F7FG75_9CREN</name>
<dbReference type="Pfam" id="PF00950">
    <property type="entry name" value="ABC-3"/>
    <property type="match status" value="1"/>
</dbReference>
<evidence type="ECO:0000256" key="4">
    <source>
        <dbReference type="ARBA" id="ARBA00022989"/>
    </source>
</evidence>
<evidence type="ECO:0008006" key="9">
    <source>
        <dbReference type="Google" id="ProtNLM"/>
    </source>
</evidence>
<dbReference type="KEGG" id="thf:MA03_00860"/>
<evidence type="ECO:0000313" key="7">
    <source>
        <dbReference type="EMBL" id="AKG38133.1"/>
    </source>
</evidence>
<dbReference type="InterPro" id="IPR037294">
    <property type="entry name" value="ABC_BtuC-like"/>
</dbReference>
<dbReference type="STRING" id="1550241.MA03_00860"/>
<feature type="transmembrane region" description="Helical" evidence="6">
    <location>
        <begin position="94"/>
        <end position="116"/>
    </location>
</feature>
<feature type="transmembrane region" description="Helical" evidence="6">
    <location>
        <begin position="12"/>
        <end position="29"/>
    </location>
</feature>
<feature type="transmembrane region" description="Helical" evidence="6">
    <location>
        <begin position="136"/>
        <end position="155"/>
    </location>
</feature>
<dbReference type="EMBL" id="CP009961">
    <property type="protein sequence ID" value="AKG38133.1"/>
    <property type="molecule type" value="Genomic_DNA"/>
</dbReference>
<dbReference type="HOGENOM" id="CLU_094088_0_0_2"/>
<keyword evidence="5 6" id="KW-0472">Membrane</keyword>
<evidence type="ECO:0000256" key="1">
    <source>
        <dbReference type="ARBA" id="ARBA00004141"/>
    </source>
</evidence>
<organism evidence="7 8">
    <name type="scientific">Infirmifilum uzonense</name>
    <dbReference type="NCBI Taxonomy" id="1550241"/>
    <lineage>
        <taxon>Archaea</taxon>
        <taxon>Thermoproteota</taxon>
        <taxon>Thermoprotei</taxon>
        <taxon>Thermofilales</taxon>
        <taxon>Thermofilaceae</taxon>
        <taxon>Infirmifilum</taxon>
    </lineage>
</organism>
<dbReference type="Gene3D" id="1.10.3470.10">
    <property type="entry name" value="ABC transporter involved in vitamin B12 uptake, BtuC"/>
    <property type="match status" value="1"/>
</dbReference>
<reference evidence="7 8" key="1">
    <citation type="journal article" date="2015" name="Stand. Genomic Sci.">
        <title>Complete genome sequence of and proposal of Thermofilum uzonense sp. nov. a novel hyperthermophilic crenarchaeon and emended description of the genus Thermofilum.</title>
        <authorList>
            <person name="Toshchakov S.V."/>
            <person name="Korzhenkov A.A."/>
            <person name="Samarov N.I."/>
            <person name="Mazunin I.O."/>
            <person name="Mozhey O.I."/>
            <person name="Shmyr I.S."/>
            <person name="Derbikova K.S."/>
            <person name="Taranov E.A."/>
            <person name="Dominova I.N."/>
            <person name="Bonch-Osmolovskaya E.A."/>
            <person name="Patrushev M.V."/>
            <person name="Podosokorskaya O.A."/>
            <person name="Kublanov I.V."/>
        </authorList>
    </citation>
    <scope>NUCLEOTIDE SEQUENCE [LARGE SCALE GENOMIC DNA]</scope>
    <source>
        <strain evidence="7 8">1807-2</strain>
    </source>
</reference>
<dbReference type="Proteomes" id="UP000067434">
    <property type="component" value="Chromosome"/>
</dbReference>
<gene>
    <name evidence="7" type="ORF">MA03_00860</name>
</gene>
<dbReference type="GO" id="GO:0043190">
    <property type="term" value="C:ATP-binding cassette (ABC) transporter complex"/>
    <property type="evidence" value="ECO:0007669"/>
    <property type="project" value="InterPro"/>
</dbReference>
<feature type="transmembrane region" description="Helical" evidence="6">
    <location>
        <begin position="176"/>
        <end position="193"/>
    </location>
</feature>
<dbReference type="InterPro" id="IPR001626">
    <property type="entry name" value="ABC_TroCD"/>
</dbReference>
<feature type="transmembrane region" description="Helical" evidence="6">
    <location>
        <begin position="199"/>
        <end position="216"/>
    </location>
</feature>
<dbReference type="SUPFAM" id="SSF81345">
    <property type="entry name" value="ABC transporter involved in vitamin B12 uptake, BtuC"/>
    <property type="match status" value="1"/>
</dbReference>
<evidence type="ECO:0000256" key="6">
    <source>
        <dbReference type="SAM" id="Phobius"/>
    </source>
</evidence>
<comment type="subcellular location">
    <subcellularLocation>
        <location evidence="1">Membrane</location>
        <topology evidence="1">Multi-pass membrane protein</topology>
    </subcellularLocation>
</comment>